<evidence type="ECO:0000259" key="1">
    <source>
        <dbReference type="Pfam" id="PF07734"/>
    </source>
</evidence>
<dbReference type="EMBL" id="RXIC02000155">
    <property type="protein sequence ID" value="KAB1200508.1"/>
    <property type="molecule type" value="Genomic_DNA"/>
</dbReference>
<evidence type="ECO:0000313" key="2">
    <source>
        <dbReference type="EMBL" id="KAB1200508.1"/>
    </source>
</evidence>
<reference evidence="2 3" key="1">
    <citation type="journal article" date="2019" name="Plant Biotechnol. J.">
        <title>The red bayberry genome and genetic basis of sex determination.</title>
        <authorList>
            <person name="Jia H.M."/>
            <person name="Jia H.J."/>
            <person name="Cai Q.L."/>
            <person name="Wang Y."/>
            <person name="Zhao H.B."/>
            <person name="Yang W.F."/>
            <person name="Wang G.Y."/>
            <person name="Li Y.H."/>
            <person name="Zhan D.L."/>
            <person name="Shen Y.T."/>
            <person name="Niu Q.F."/>
            <person name="Chang L."/>
            <person name="Qiu J."/>
            <person name="Zhao L."/>
            <person name="Xie H.B."/>
            <person name="Fu W.Y."/>
            <person name="Jin J."/>
            <person name="Li X.W."/>
            <person name="Jiao Y."/>
            <person name="Zhou C.C."/>
            <person name="Tu T."/>
            <person name="Chai C.Y."/>
            <person name="Gao J.L."/>
            <person name="Fan L.J."/>
            <person name="van de Weg E."/>
            <person name="Wang J.Y."/>
            <person name="Gao Z.S."/>
        </authorList>
    </citation>
    <scope>NUCLEOTIDE SEQUENCE [LARGE SCALE GENOMIC DNA]</scope>
    <source>
        <tissue evidence="2">Leaves</tissue>
    </source>
</reference>
<dbReference type="Proteomes" id="UP000516437">
    <property type="component" value="Unassembled WGS sequence"/>
</dbReference>
<dbReference type="OrthoDB" id="1867629at2759"/>
<evidence type="ECO:0000313" key="3">
    <source>
        <dbReference type="Proteomes" id="UP000516437"/>
    </source>
</evidence>
<comment type="caution">
    <text evidence="2">The sequence shown here is derived from an EMBL/GenBank/DDBJ whole genome shotgun (WGS) entry which is preliminary data.</text>
</comment>
<dbReference type="InterPro" id="IPR050796">
    <property type="entry name" value="SCF_F-box_component"/>
</dbReference>
<protein>
    <recommendedName>
        <fullName evidence="1">F-box associated beta-propeller type 1 domain-containing protein</fullName>
    </recommendedName>
</protein>
<feature type="domain" description="F-box associated beta-propeller type 1" evidence="1">
    <location>
        <begin position="13"/>
        <end position="282"/>
    </location>
</feature>
<sequence length="293" mass="32888">MDTSVKVEFGLMVGSCNGLVCVCNHSVILIWNPATREHKALPTPCVDPMFPNPLCMRVSVGFGFHLTDYKVVRVVNCRGLNGRPVPAKVEVYSTGTGCWRMINTTLPCDIEQRKCSVILKGVPYWLGFGPFWPDTIFQPGVARRNEFVVSFDMGEEAFRLMDVPDAGGSHYRYSKRLGVYNDSLAIIYFLCPEQVAANFIEFWVLKDQGVDECWSKVLRIGPFEYLGIPLGCWNNGVVIWQNHEDELLLHDPNTNEIKKLPIHGTPASTTTVSTYTESLVPVKEPRRQRSVGG</sequence>
<dbReference type="InterPro" id="IPR017451">
    <property type="entry name" value="F-box-assoc_interact_dom"/>
</dbReference>
<dbReference type="PANTHER" id="PTHR31672:SF13">
    <property type="entry name" value="F-BOX PROTEIN CPR30-LIKE"/>
    <property type="match status" value="1"/>
</dbReference>
<proteinExistence type="predicted"/>
<dbReference type="PANTHER" id="PTHR31672">
    <property type="entry name" value="BNACNNG10540D PROTEIN"/>
    <property type="match status" value="1"/>
</dbReference>
<dbReference type="InterPro" id="IPR006527">
    <property type="entry name" value="F-box-assoc_dom_typ1"/>
</dbReference>
<gene>
    <name evidence="2" type="ORF">CJ030_MR0G007047</name>
</gene>
<dbReference type="Pfam" id="PF07734">
    <property type="entry name" value="FBA_1"/>
    <property type="match status" value="1"/>
</dbReference>
<organism evidence="2 3">
    <name type="scientific">Morella rubra</name>
    <name type="common">Chinese bayberry</name>
    <dbReference type="NCBI Taxonomy" id="262757"/>
    <lineage>
        <taxon>Eukaryota</taxon>
        <taxon>Viridiplantae</taxon>
        <taxon>Streptophyta</taxon>
        <taxon>Embryophyta</taxon>
        <taxon>Tracheophyta</taxon>
        <taxon>Spermatophyta</taxon>
        <taxon>Magnoliopsida</taxon>
        <taxon>eudicotyledons</taxon>
        <taxon>Gunneridae</taxon>
        <taxon>Pentapetalae</taxon>
        <taxon>rosids</taxon>
        <taxon>fabids</taxon>
        <taxon>Fagales</taxon>
        <taxon>Myricaceae</taxon>
        <taxon>Morella</taxon>
    </lineage>
</organism>
<name>A0A6A1UKN1_9ROSI</name>
<dbReference type="AlphaFoldDB" id="A0A6A1UKN1"/>
<accession>A0A6A1UKN1</accession>
<keyword evidence="3" id="KW-1185">Reference proteome</keyword>
<dbReference type="NCBIfam" id="TIGR01640">
    <property type="entry name" value="F_box_assoc_1"/>
    <property type="match status" value="1"/>
</dbReference>